<accession>A0A9P3PDU9</accession>
<feature type="region of interest" description="Disordered" evidence="1">
    <location>
        <begin position="1"/>
        <end position="30"/>
    </location>
</feature>
<dbReference type="OrthoDB" id="2649950at2759"/>
<proteinExistence type="predicted"/>
<gene>
    <name evidence="2" type="ORF">LshimejAT787_0109320</name>
</gene>
<comment type="caution">
    <text evidence="2">The sequence shown here is derived from an EMBL/GenBank/DDBJ whole genome shotgun (WGS) entry which is preliminary data.</text>
</comment>
<organism evidence="2 3">
    <name type="scientific">Lyophyllum shimeji</name>
    <name type="common">Hon-shimeji</name>
    <name type="synonym">Tricholoma shimeji</name>
    <dbReference type="NCBI Taxonomy" id="47721"/>
    <lineage>
        <taxon>Eukaryota</taxon>
        <taxon>Fungi</taxon>
        <taxon>Dikarya</taxon>
        <taxon>Basidiomycota</taxon>
        <taxon>Agaricomycotina</taxon>
        <taxon>Agaricomycetes</taxon>
        <taxon>Agaricomycetidae</taxon>
        <taxon>Agaricales</taxon>
        <taxon>Tricholomatineae</taxon>
        <taxon>Lyophyllaceae</taxon>
        <taxon>Lyophyllum</taxon>
    </lineage>
</organism>
<evidence type="ECO:0000313" key="3">
    <source>
        <dbReference type="Proteomes" id="UP001063166"/>
    </source>
</evidence>
<dbReference type="AlphaFoldDB" id="A0A9P3PDU9"/>
<dbReference type="Proteomes" id="UP001063166">
    <property type="component" value="Unassembled WGS sequence"/>
</dbReference>
<protein>
    <submittedName>
        <fullName evidence="2">Uncharacterized protein</fullName>
    </submittedName>
</protein>
<feature type="region of interest" description="Disordered" evidence="1">
    <location>
        <begin position="109"/>
        <end position="130"/>
    </location>
</feature>
<name>A0A9P3PDU9_LYOSH</name>
<dbReference type="EMBL" id="BRPK01000001">
    <property type="protein sequence ID" value="GLB34048.1"/>
    <property type="molecule type" value="Genomic_DNA"/>
</dbReference>
<feature type="region of interest" description="Disordered" evidence="1">
    <location>
        <begin position="456"/>
        <end position="480"/>
    </location>
</feature>
<feature type="compositionally biased region" description="Pro residues" evidence="1">
    <location>
        <begin position="17"/>
        <end position="29"/>
    </location>
</feature>
<reference evidence="2" key="1">
    <citation type="submission" date="2022-07" db="EMBL/GenBank/DDBJ databases">
        <title>The genome of Lyophyllum shimeji provides insight into the initial evolution of ectomycorrhizal fungal genome.</title>
        <authorList>
            <person name="Kobayashi Y."/>
            <person name="Shibata T."/>
            <person name="Hirakawa H."/>
            <person name="Shigenobu S."/>
            <person name="Nishiyama T."/>
            <person name="Yamada A."/>
            <person name="Hasebe M."/>
            <person name="Kawaguchi M."/>
        </authorList>
    </citation>
    <scope>NUCLEOTIDE SEQUENCE</scope>
    <source>
        <strain evidence="2">AT787</strain>
    </source>
</reference>
<keyword evidence="3" id="KW-1185">Reference proteome</keyword>
<evidence type="ECO:0000313" key="2">
    <source>
        <dbReference type="EMBL" id="GLB34048.1"/>
    </source>
</evidence>
<evidence type="ECO:0000256" key="1">
    <source>
        <dbReference type="SAM" id="MobiDB-lite"/>
    </source>
</evidence>
<sequence>MAPDHSPPRRTSGTPIRRPPLAPRGPRLPPLITCSTSIINETTFSGAASTVTFTPSATQDTPALGGVVERLERILEEGEKNSLNHETSGSMTLRAECLAIRSRTIEGDEHCSGSLEEGPGPSAAAPRETASCPPQVGMLRHGQERGCSTLATRRNGKNEEFEHVLSLVSEEEEEEDEIVWDVARDNETLEYFYHNPKNLVLDSVFPECTPHIVITPVEETWEDQHTSWLNRVDIQWPCYLVVPPVDMSMGQLPVCEPISQVLPGLPACPPPFGSNAPLTRSCGPMPVFCPSRFRQYIASAAVERLVLTQVVKILQKAQCKAAFFDASSLARSFRTRYDALPSILSSIEPAFTWRDPAEPILDASRRLFGTTIIDSPCPFRIPHIVINAPPPQPPQLTEDNATPYIQDAGFGQRLTVPSCSVEIINAAEDADWVPGFSFADDSDDETSSSADLAAVDPFESEHSSRPGTPAPGTPVEEDDDDHHFFYVRHGEEDYDDMGVSPVYSSVQEYASQVEPETTVAKLQATSRRIFFIDEDEDDLPSLDDW</sequence>